<evidence type="ECO:0000256" key="1">
    <source>
        <dbReference type="SAM" id="Phobius"/>
    </source>
</evidence>
<reference evidence="2" key="1">
    <citation type="submission" date="2018-02" db="EMBL/GenBank/DDBJ databases">
        <title>Resolving the psyllid tree of life: Phylogenomic analysis of the superfamily Psylloidea (Hemiptera).</title>
        <authorList>
            <person name="Percy D.M."/>
            <person name="Sveinsson S."/>
            <person name="Lemmon A.R."/>
            <person name="Lemmon E.M."/>
            <person name="Ouvrard D."/>
            <person name="Burckhardt D."/>
        </authorList>
    </citation>
    <scope>NUCLEOTIDE SEQUENCE</scope>
    <source>
        <strain evidence="2">DP1.idba.179_circ</strain>
    </source>
</reference>
<name>A0A344A2V8_9HEMI</name>
<proteinExistence type="predicted"/>
<organism evidence="2">
    <name type="scientific">Trioza remota</name>
    <dbReference type="NCBI Taxonomy" id="1715813"/>
    <lineage>
        <taxon>Eukaryota</taxon>
        <taxon>Metazoa</taxon>
        <taxon>Ecdysozoa</taxon>
        <taxon>Arthropoda</taxon>
        <taxon>Hexapoda</taxon>
        <taxon>Insecta</taxon>
        <taxon>Pterygota</taxon>
        <taxon>Neoptera</taxon>
        <taxon>Paraneoptera</taxon>
        <taxon>Hemiptera</taxon>
        <taxon>Sternorrhyncha</taxon>
        <taxon>Psylloidea</taxon>
        <taxon>Triozidae</taxon>
        <taxon>Trioza</taxon>
    </lineage>
</organism>
<gene>
    <name evidence="2" type="primary">nad6</name>
</gene>
<feature type="transmembrane region" description="Helical" evidence="1">
    <location>
        <begin position="128"/>
        <end position="151"/>
    </location>
</feature>
<accession>A0A344A2V8</accession>
<keyword evidence="2" id="KW-0496">Mitochondrion</keyword>
<keyword evidence="1" id="KW-1133">Transmembrane helix</keyword>
<evidence type="ECO:0000313" key="2">
    <source>
        <dbReference type="EMBL" id="AWU49099.1"/>
    </source>
</evidence>
<feature type="transmembrane region" description="Helical" evidence="1">
    <location>
        <begin position="77"/>
        <end position="95"/>
    </location>
</feature>
<sequence length="160" mass="18730">MLQTLMIIMVILSAMMPLMSTPLSMGMLILIQTIMICSITRTISLSSWLPFTMFLVMASGLMVIFTYVTSICSNNKFSFMSMKLLFFAPLIFLWLQKMPHLKVMFNDNLQNKDLFNHEFIKLYTKLNIFSSFFMFIYLLIILIIMINLLCLNKGPMRKKY</sequence>
<dbReference type="EMBL" id="MG989239">
    <property type="protein sequence ID" value="AWU49099.1"/>
    <property type="molecule type" value="Genomic_DNA"/>
</dbReference>
<geneLocation type="mitochondrion" evidence="2"/>
<protein>
    <submittedName>
        <fullName evidence="2">NADH dehydrogenase subunit 6</fullName>
    </submittedName>
</protein>
<keyword evidence="1" id="KW-0812">Transmembrane</keyword>
<feature type="transmembrane region" description="Helical" evidence="1">
    <location>
        <begin position="7"/>
        <end position="36"/>
    </location>
</feature>
<keyword evidence="1" id="KW-0472">Membrane</keyword>
<dbReference type="AlphaFoldDB" id="A0A344A2V8"/>
<feature type="transmembrane region" description="Helical" evidence="1">
    <location>
        <begin position="48"/>
        <end position="68"/>
    </location>
</feature>